<evidence type="ECO:0000313" key="7">
    <source>
        <dbReference type="Proteomes" id="UP000515480"/>
    </source>
</evidence>
<dbReference type="InterPro" id="IPR002328">
    <property type="entry name" value="ADH_Zn_CS"/>
</dbReference>
<name>A0A7G7VJW8_9FIRM</name>
<dbReference type="InterPro" id="IPR013149">
    <property type="entry name" value="ADH-like_C"/>
</dbReference>
<keyword evidence="2 4" id="KW-0862">Zinc</keyword>
<dbReference type="GO" id="GO:0008270">
    <property type="term" value="F:zinc ion binding"/>
    <property type="evidence" value="ECO:0007669"/>
    <property type="project" value="InterPro"/>
</dbReference>
<dbReference type="SMART" id="SM00829">
    <property type="entry name" value="PKS_ER"/>
    <property type="match status" value="1"/>
</dbReference>
<reference evidence="6 7" key="1">
    <citation type="submission" date="2020-07" db="EMBL/GenBank/DDBJ databases">
        <title>Complete genome and description of Selenomonas timonensis sp. nov., a new bacterium isolated from a gingivitis subject.</title>
        <authorList>
            <person name="Antezack A."/>
        </authorList>
    </citation>
    <scope>NUCLEOTIDE SEQUENCE [LARGE SCALE GENOMIC DNA]</scope>
    <source>
        <strain evidence="6 7">Marseille-Q3039</strain>
    </source>
</reference>
<feature type="domain" description="Enoyl reductase (ER)" evidence="5">
    <location>
        <begin position="10"/>
        <end position="336"/>
    </location>
</feature>
<dbReference type="GO" id="GO:0016491">
    <property type="term" value="F:oxidoreductase activity"/>
    <property type="evidence" value="ECO:0007669"/>
    <property type="project" value="UniProtKB-KW"/>
</dbReference>
<organism evidence="6 7">
    <name type="scientific">Selenomonas timonae</name>
    <dbReference type="NCBI Taxonomy" id="2754044"/>
    <lineage>
        <taxon>Bacteria</taxon>
        <taxon>Bacillati</taxon>
        <taxon>Bacillota</taxon>
        <taxon>Negativicutes</taxon>
        <taxon>Selenomonadales</taxon>
        <taxon>Selenomonadaceae</taxon>
        <taxon>Selenomonas</taxon>
    </lineage>
</organism>
<dbReference type="Pfam" id="PF00107">
    <property type="entry name" value="ADH_zinc_N"/>
    <property type="match status" value="1"/>
</dbReference>
<dbReference type="KEGG" id="stim:H1B31_00065"/>
<dbReference type="Proteomes" id="UP000515480">
    <property type="component" value="Chromosome"/>
</dbReference>
<dbReference type="PANTHER" id="PTHR43401:SF2">
    <property type="entry name" value="L-THREONINE 3-DEHYDROGENASE"/>
    <property type="match status" value="1"/>
</dbReference>
<accession>A0A7G7VJW8</accession>
<dbReference type="SUPFAM" id="SSF50129">
    <property type="entry name" value="GroES-like"/>
    <property type="match status" value="1"/>
</dbReference>
<dbReference type="PANTHER" id="PTHR43401">
    <property type="entry name" value="L-THREONINE 3-DEHYDROGENASE"/>
    <property type="match status" value="1"/>
</dbReference>
<sequence length="352" mass="37918">MKAGVIYATGDIRYADFPDPSCGADDIIVKVAACGICGSDSPRILSGWKYPLPGVPGHEFSGTVVEIGKNVKNFKAEDKVAVQPFIPCCSCDNCRTGYVSMCDGAQMIGADMPGGYAEYCRVPATNAVVLGDVNITEAALLEPCAVSLYGVLGIEPVLGDTVAILGCGTIGQLALKWFRIAGVRRIIAVDISPTKLAEARALGADECVNGLEQDTVEAILELTHGKGVDIAMETAGSKITQEQCLLVAKKRGKVGFLGIARSDILLREKSFESIFRHELTLRGFWNSYSAPFPGPAWMKSIEAFQDGTIDFKPFISHKFPLSKVTDVFEMIQGRKEEYNKILFVMDEEGGKA</sequence>
<dbReference type="InterPro" id="IPR050129">
    <property type="entry name" value="Zn_alcohol_dh"/>
</dbReference>
<dbReference type="EMBL" id="CP060204">
    <property type="protein sequence ID" value="QNH54411.1"/>
    <property type="molecule type" value="Genomic_DNA"/>
</dbReference>
<dbReference type="Pfam" id="PF08240">
    <property type="entry name" value="ADH_N"/>
    <property type="match status" value="1"/>
</dbReference>
<evidence type="ECO:0000313" key="6">
    <source>
        <dbReference type="EMBL" id="QNH54411.1"/>
    </source>
</evidence>
<comment type="cofactor">
    <cofactor evidence="4">
        <name>Zn(2+)</name>
        <dbReference type="ChEBI" id="CHEBI:29105"/>
    </cofactor>
</comment>
<keyword evidence="1 4" id="KW-0479">Metal-binding</keyword>
<dbReference type="Gene3D" id="3.40.50.720">
    <property type="entry name" value="NAD(P)-binding Rossmann-like Domain"/>
    <property type="match status" value="1"/>
</dbReference>
<dbReference type="InterPro" id="IPR013154">
    <property type="entry name" value="ADH-like_N"/>
</dbReference>
<keyword evidence="3" id="KW-0560">Oxidoreductase</keyword>
<protein>
    <submittedName>
        <fullName evidence="6">Galactitol-1-phosphate 5-dehydrogenase</fullName>
    </submittedName>
</protein>
<evidence type="ECO:0000256" key="3">
    <source>
        <dbReference type="ARBA" id="ARBA00023002"/>
    </source>
</evidence>
<dbReference type="SUPFAM" id="SSF51735">
    <property type="entry name" value="NAD(P)-binding Rossmann-fold domains"/>
    <property type="match status" value="1"/>
</dbReference>
<dbReference type="RefSeq" id="WP_185980401.1">
    <property type="nucleotide sequence ID" value="NZ_CP060204.1"/>
</dbReference>
<evidence type="ECO:0000256" key="1">
    <source>
        <dbReference type="ARBA" id="ARBA00022723"/>
    </source>
</evidence>
<dbReference type="InterPro" id="IPR011032">
    <property type="entry name" value="GroES-like_sf"/>
</dbReference>
<dbReference type="PROSITE" id="PS00059">
    <property type="entry name" value="ADH_ZINC"/>
    <property type="match status" value="1"/>
</dbReference>
<keyword evidence="7" id="KW-1185">Reference proteome</keyword>
<dbReference type="InterPro" id="IPR036291">
    <property type="entry name" value="NAD(P)-bd_dom_sf"/>
</dbReference>
<evidence type="ECO:0000259" key="5">
    <source>
        <dbReference type="SMART" id="SM00829"/>
    </source>
</evidence>
<dbReference type="InterPro" id="IPR020843">
    <property type="entry name" value="ER"/>
</dbReference>
<evidence type="ECO:0000256" key="4">
    <source>
        <dbReference type="RuleBase" id="RU361277"/>
    </source>
</evidence>
<dbReference type="AlphaFoldDB" id="A0A7G7VJW8"/>
<proteinExistence type="inferred from homology"/>
<evidence type="ECO:0000256" key="2">
    <source>
        <dbReference type="ARBA" id="ARBA00022833"/>
    </source>
</evidence>
<gene>
    <name evidence="6" type="ORF">H1B31_00065</name>
</gene>
<dbReference type="Gene3D" id="3.90.180.10">
    <property type="entry name" value="Medium-chain alcohol dehydrogenases, catalytic domain"/>
    <property type="match status" value="1"/>
</dbReference>
<dbReference type="CDD" id="cd08236">
    <property type="entry name" value="sugar_DH"/>
    <property type="match status" value="1"/>
</dbReference>
<comment type="similarity">
    <text evidence="4">Belongs to the zinc-containing alcohol dehydrogenase family.</text>
</comment>